<feature type="transmembrane region" description="Helical" evidence="1">
    <location>
        <begin position="113"/>
        <end position="132"/>
    </location>
</feature>
<feature type="transmembrane region" description="Helical" evidence="1">
    <location>
        <begin position="137"/>
        <end position="154"/>
    </location>
</feature>
<evidence type="ECO:0000259" key="2">
    <source>
        <dbReference type="Pfam" id="PF01757"/>
    </source>
</evidence>
<dbReference type="GO" id="GO:0016020">
    <property type="term" value="C:membrane"/>
    <property type="evidence" value="ECO:0007669"/>
    <property type="project" value="TreeGrafter"/>
</dbReference>
<feature type="transmembrane region" description="Helical" evidence="1">
    <location>
        <begin position="252"/>
        <end position="271"/>
    </location>
</feature>
<protein>
    <submittedName>
        <fullName evidence="3">Acyltransferase family protein</fullName>
    </submittedName>
</protein>
<keyword evidence="4" id="KW-1185">Reference proteome</keyword>
<accession>A0A328TQ77</accession>
<feature type="transmembrane region" description="Helical" evidence="1">
    <location>
        <begin position="57"/>
        <end position="81"/>
    </location>
</feature>
<dbReference type="PANTHER" id="PTHR23028">
    <property type="entry name" value="ACETYLTRANSFERASE"/>
    <property type="match status" value="1"/>
</dbReference>
<dbReference type="PANTHER" id="PTHR23028:SF131">
    <property type="entry name" value="BLR2367 PROTEIN"/>
    <property type="match status" value="1"/>
</dbReference>
<reference evidence="3" key="1">
    <citation type="submission" date="2018-04" db="EMBL/GenBank/DDBJ databases">
        <title>Genomes of the Obligate Erwinia dacicola and Facultative Enterobacter sp. OLF Endosymbionts of the Olive Fruit fly, Bactrocera oleae.</title>
        <authorList>
            <person name="Estes A.M."/>
            <person name="Hearn D.J."/>
            <person name="Agarwal S."/>
            <person name="Pierson E.A."/>
            <person name="Dunning-Hotopp J.C."/>
        </authorList>
    </citation>
    <scope>NUCLEOTIDE SEQUENCE [LARGE SCALE GENOMIC DNA]</scope>
    <source>
        <strain evidence="3">Oroville</strain>
    </source>
</reference>
<feature type="transmembrane region" description="Helical" evidence="1">
    <location>
        <begin position="174"/>
        <end position="193"/>
    </location>
</feature>
<keyword evidence="1" id="KW-1133">Transmembrane helix</keyword>
<feature type="domain" description="Acyltransferase 3" evidence="2">
    <location>
        <begin position="14"/>
        <end position="310"/>
    </location>
</feature>
<dbReference type="AlphaFoldDB" id="A0A328TQ77"/>
<name>A0A328TQ77_9GAMM</name>
<keyword evidence="1" id="KW-0472">Membrane</keyword>
<feature type="transmembrane region" description="Helical" evidence="1">
    <location>
        <begin position="227"/>
        <end position="245"/>
    </location>
</feature>
<dbReference type="Proteomes" id="UP000244334">
    <property type="component" value="Unassembled WGS sequence"/>
</dbReference>
<dbReference type="GO" id="GO:0016747">
    <property type="term" value="F:acyltransferase activity, transferring groups other than amino-acyl groups"/>
    <property type="evidence" value="ECO:0007669"/>
    <property type="project" value="InterPro"/>
</dbReference>
<evidence type="ECO:0000313" key="3">
    <source>
        <dbReference type="EMBL" id="RAP71085.1"/>
    </source>
</evidence>
<feature type="transmembrane region" description="Helical" evidence="1">
    <location>
        <begin position="291"/>
        <end position="314"/>
    </location>
</feature>
<comment type="caution">
    <text evidence="3">The sequence shown here is derived from an EMBL/GenBank/DDBJ whole genome shotgun (WGS) entry which is preliminary data.</text>
</comment>
<feature type="transmembrane region" description="Helical" evidence="1">
    <location>
        <begin position="13"/>
        <end position="36"/>
    </location>
</feature>
<evidence type="ECO:0000256" key="1">
    <source>
        <dbReference type="SAM" id="Phobius"/>
    </source>
</evidence>
<sequence length="340" mass="37687">MPDGADRTVPDSLFGWGGIGVDLFFVISGFIMVYVTDGKGYGLKTSASFIVNRLIRIVPMYYLILLVAFLTGGAMSTFHYADKVDNLISALTFRPYLQSPPPLYIESSGMYNVRWTLNYEIYFYMAFSLCLLVKPRLIVLAFWFALPVVVVYYLKGEFTLSAKGYAFDSVFARFLTNPIILEFGFGALAGFVYKKVSHYVEGKSALVPILIATAIGMAISTRELTAYNLLSGIAFSVLVLTFALYSNVVTRSFPQFLITLGNILFSLYLIHNPLAGFISGKVEKLLPGSMHGVPGFVALLTMSILVAYLTHHYIEVKLIQFLRKKLHTGRISALDGTPVS</sequence>
<keyword evidence="3" id="KW-0012">Acyltransferase</keyword>
<feature type="transmembrane region" description="Helical" evidence="1">
    <location>
        <begin position="205"/>
        <end position="221"/>
    </location>
</feature>
<keyword evidence="3" id="KW-0808">Transferase</keyword>
<dbReference type="Pfam" id="PF01757">
    <property type="entry name" value="Acyl_transf_3"/>
    <property type="match status" value="1"/>
</dbReference>
<dbReference type="GO" id="GO:0000271">
    <property type="term" value="P:polysaccharide biosynthetic process"/>
    <property type="evidence" value="ECO:0007669"/>
    <property type="project" value="TreeGrafter"/>
</dbReference>
<dbReference type="InterPro" id="IPR002656">
    <property type="entry name" value="Acyl_transf_3_dom"/>
</dbReference>
<keyword evidence="1" id="KW-0812">Transmembrane</keyword>
<proteinExistence type="predicted"/>
<evidence type="ECO:0000313" key="4">
    <source>
        <dbReference type="Proteomes" id="UP000244334"/>
    </source>
</evidence>
<dbReference type="EMBL" id="LJAM02000204">
    <property type="protein sequence ID" value="RAP71085.1"/>
    <property type="molecule type" value="Genomic_DNA"/>
</dbReference>
<dbReference type="InterPro" id="IPR050879">
    <property type="entry name" value="Acyltransferase_3"/>
</dbReference>
<organism evidence="3 4">
    <name type="scientific">Candidatus Erwinia dacicola</name>
    <dbReference type="NCBI Taxonomy" id="252393"/>
    <lineage>
        <taxon>Bacteria</taxon>
        <taxon>Pseudomonadati</taxon>
        <taxon>Pseudomonadota</taxon>
        <taxon>Gammaproteobacteria</taxon>
        <taxon>Enterobacterales</taxon>
        <taxon>Erwiniaceae</taxon>
        <taxon>Erwinia</taxon>
    </lineage>
</organism>
<gene>
    <name evidence="3" type="ORF">ACZ87_02104</name>
</gene>